<dbReference type="Gramene" id="Solyc04g009460.1.1">
    <property type="protein sequence ID" value="Solyc04g009460.1.1"/>
    <property type="gene ID" value="Solyc04g009460.1"/>
</dbReference>
<protein>
    <submittedName>
        <fullName evidence="2">Uncharacterized protein</fullName>
    </submittedName>
</protein>
<dbReference type="HOGENOM" id="CLU_2854024_0_0_1"/>
<feature type="region of interest" description="Disordered" evidence="1">
    <location>
        <begin position="1"/>
        <end position="30"/>
    </location>
</feature>
<reference evidence="2" key="1">
    <citation type="journal article" date="2012" name="Nature">
        <title>The tomato genome sequence provides insights into fleshy fruit evolution.</title>
        <authorList>
            <consortium name="Tomato Genome Consortium"/>
        </authorList>
    </citation>
    <scope>NUCLEOTIDE SEQUENCE [LARGE SCALE GENOMIC DNA]</scope>
    <source>
        <strain evidence="2">cv. Heinz 1706</strain>
    </source>
</reference>
<dbReference type="PaxDb" id="4081-Solyc04g009460.1.1"/>
<dbReference type="InParanoid" id="K4BPA2"/>
<dbReference type="Proteomes" id="UP000004994">
    <property type="component" value="Chromosome 4"/>
</dbReference>
<sequence>MTMEATSYKTTSGPEESDEEGTFEVHDRDVPKEDVVEEVVVTEKQNYVIRHNENELMRFINVSSY</sequence>
<dbReference type="OMA" id="MTMEATS"/>
<reference evidence="2" key="2">
    <citation type="submission" date="2015-06" db="UniProtKB">
        <authorList>
            <consortium name="EnsemblPlants"/>
        </authorList>
    </citation>
    <scope>IDENTIFICATION</scope>
    <source>
        <strain evidence="2">cv. Heinz 1706</strain>
    </source>
</reference>
<dbReference type="AlphaFoldDB" id="K4BPA2"/>
<evidence type="ECO:0000256" key="1">
    <source>
        <dbReference type="SAM" id="MobiDB-lite"/>
    </source>
</evidence>
<proteinExistence type="predicted"/>
<name>K4BPA2_SOLLC</name>
<evidence type="ECO:0000313" key="3">
    <source>
        <dbReference type="Proteomes" id="UP000004994"/>
    </source>
</evidence>
<keyword evidence="3" id="KW-1185">Reference proteome</keyword>
<feature type="compositionally biased region" description="Polar residues" evidence="1">
    <location>
        <begin position="1"/>
        <end position="14"/>
    </location>
</feature>
<accession>K4BPA2</accession>
<dbReference type="EnsemblPlants" id="Solyc04g009460.1.1">
    <property type="protein sequence ID" value="Solyc04g009460.1.1"/>
    <property type="gene ID" value="Solyc04g009460.1"/>
</dbReference>
<evidence type="ECO:0000313" key="2">
    <source>
        <dbReference type="EnsemblPlants" id="Solyc04g009460.1.1"/>
    </source>
</evidence>
<organism evidence="2">
    <name type="scientific">Solanum lycopersicum</name>
    <name type="common">Tomato</name>
    <name type="synonym">Lycopersicon esculentum</name>
    <dbReference type="NCBI Taxonomy" id="4081"/>
    <lineage>
        <taxon>Eukaryota</taxon>
        <taxon>Viridiplantae</taxon>
        <taxon>Streptophyta</taxon>
        <taxon>Embryophyta</taxon>
        <taxon>Tracheophyta</taxon>
        <taxon>Spermatophyta</taxon>
        <taxon>Magnoliopsida</taxon>
        <taxon>eudicotyledons</taxon>
        <taxon>Gunneridae</taxon>
        <taxon>Pentapetalae</taxon>
        <taxon>asterids</taxon>
        <taxon>lamiids</taxon>
        <taxon>Solanales</taxon>
        <taxon>Solanaceae</taxon>
        <taxon>Solanoideae</taxon>
        <taxon>Solaneae</taxon>
        <taxon>Solanum</taxon>
        <taxon>Solanum subgen. Lycopersicon</taxon>
    </lineage>
</organism>